<dbReference type="AlphaFoldDB" id="A0A0L8FKD6"/>
<gene>
    <name evidence="1" type="ORF">OCBIM_22016341mg</name>
</gene>
<evidence type="ECO:0000313" key="1">
    <source>
        <dbReference type="EMBL" id="KOF65070.1"/>
    </source>
</evidence>
<name>A0A0L8FKD6_OCTBM</name>
<dbReference type="EMBL" id="KQ429822">
    <property type="protein sequence ID" value="KOF65070.1"/>
    <property type="molecule type" value="Genomic_DNA"/>
</dbReference>
<proteinExistence type="predicted"/>
<reference evidence="1" key="1">
    <citation type="submission" date="2015-07" db="EMBL/GenBank/DDBJ databases">
        <title>MeaNS - Measles Nucleotide Surveillance Program.</title>
        <authorList>
            <person name="Tran T."/>
            <person name="Druce J."/>
        </authorList>
    </citation>
    <scope>NUCLEOTIDE SEQUENCE</scope>
    <source>
        <strain evidence="1">UCB-OBI-ISO-001</strain>
        <tissue evidence="1">Gonad</tissue>
    </source>
</reference>
<accession>A0A0L8FKD6</accession>
<organism evidence="1">
    <name type="scientific">Octopus bimaculoides</name>
    <name type="common">California two-spotted octopus</name>
    <dbReference type="NCBI Taxonomy" id="37653"/>
    <lineage>
        <taxon>Eukaryota</taxon>
        <taxon>Metazoa</taxon>
        <taxon>Spiralia</taxon>
        <taxon>Lophotrochozoa</taxon>
        <taxon>Mollusca</taxon>
        <taxon>Cephalopoda</taxon>
        <taxon>Coleoidea</taxon>
        <taxon>Octopodiformes</taxon>
        <taxon>Octopoda</taxon>
        <taxon>Incirrata</taxon>
        <taxon>Octopodidae</taxon>
        <taxon>Octopus</taxon>
    </lineage>
</organism>
<protein>
    <submittedName>
        <fullName evidence="1">Uncharacterized protein</fullName>
    </submittedName>
</protein>
<sequence>MRCLKKIWKRKSEILLLKDCVFFFIMDDTEVLENLCKYPDLLNQQTWSIERFEAERLFICLCGVFFKLI</sequence>